<evidence type="ECO:0000313" key="2">
    <source>
        <dbReference type="EMBL" id="KAF7993152.1"/>
    </source>
</evidence>
<protein>
    <submittedName>
        <fullName evidence="2">Uncharacterized protein</fullName>
    </submittedName>
</protein>
<feature type="region of interest" description="Disordered" evidence="1">
    <location>
        <begin position="147"/>
        <end position="166"/>
    </location>
</feature>
<accession>A0A835CRC3</accession>
<feature type="region of interest" description="Disordered" evidence="1">
    <location>
        <begin position="1"/>
        <end position="51"/>
    </location>
</feature>
<feature type="compositionally biased region" description="Polar residues" evidence="1">
    <location>
        <begin position="33"/>
        <end position="45"/>
    </location>
</feature>
<evidence type="ECO:0000313" key="3">
    <source>
        <dbReference type="Proteomes" id="UP000639338"/>
    </source>
</evidence>
<proteinExistence type="predicted"/>
<gene>
    <name evidence="2" type="ORF">HCN44_005933</name>
</gene>
<name>A0A835CRC3_APHGI</name>
<dbReference type="AlphaFoldDB" id="A0A835CRC3"/>
<keyword evidence="3" id="KW-1185">Reference proteome</keyword>
<sequence length="183" mass="20732">MEDSGIDSDPKPVNNNEDERLFQTSDSSSSSSGNQIQSVQRSTTKQLHKKLEARIEQAKRIQRNSEYIKLPSNEKNIVPSSSAGLISIQRLPIPHKNNEHFPLVEYWQSDTESGDETTLFPISRSKDNGKHKQDLTDTFSIEEMEMSEDGSEDSLHLGPKKFTDPQTRTYKPNGCFNCNCQIL</sequence>
<dbReference type="EMBL" id="JACMRX010000003">
    <property type="protein sequence ID" value="KAF7993152.1"/>
    <property type="molecule type" value="Genomic_DNA"/>
</dbReference>
<organism evidence="2 3">
    <name type="scientific">Aphidius gifuensis</name>
    <name type="common">Parasitoid wasp</name>
    <dbReference type="NCBI Taxonomy" id="684658"/>
    <lineage>
        <taxon>Eukaryota</taxon>
        <taxon>Metazoa</taxon>
        <taxon>Ecdysozoa</taxon>
        <taxon>Arthropoda</taxon>
        <taxon>Hexapoda</taxon>
        <taxon>Insecta</taxon>
        <taxon>Pterygota</taxon>
        <taxon>Neoptera</taxon>
        <taxon>Endopterygota</taxon>
        <taxon>Hymenoptera</taxon>
        <taxon>Apocrita</taxon>
        <taxon>Ichneumonoidea</taxon>
        <taxon>Braconidae</taxon>
        <taxon>Aphidiinae</taxon>
        <taxon>Aphidius</taxon>
    </lineage>
</organism>
<dbReference type="Proteomes" id="UP000639338">
    <property type="component" value="Unassembled WGS sequence"/>
</dbReference>
<evidence type="ECO:0000256" key="1">
    <source>
        <dbReference type="SAM" id="MobiDB-lite"/>
    </source>
</evidence>
<reference evidence="2 3" key="1">
    <citation type="submission" date="2020-08" db="EMBL/GenBank/DDBJ databases">
        <title>Aphidius gifuensis genome sequencing and assembly.</title>
        <authorList>
            <person name="Du Z."/>
        </authorList>
    </citation>
    <scope>NUCLEOTIDE SEQUENCE [LARGE SCALE GENOMIC DNA]</scope>
    <source>
        <strain evidence="2">YNYX2018</strain>
        <tissue evidence="2">Adults</tissue>
    </source>
</reference>
<comment type="caution">
    <text evidence="2">The sequence shown here is derived from an EMBL/GenBank/DDBJ whole genome shotgun (WGS) entry which is preliminary data.</text>
</comment>
<dbReference type="OrthoDB" id="6119141at2759"/>